<keyword evidence="1" id="KW-0479">Metal-binding</keyword>
<dbReference type="PANTHER" id="PTHR23049">
    <property type="entry name" value="MYOSIN REGULATORY LIGHT CHAIN 2"/>
    <property type="match status" value="1"/>
</dbReference>
<gene>
    <name evidence="6" type="primary">EFCAB11</name>
</gene>
<dbReference type="RefSeq" id="XP_033808523.1">
    <property type="nucleotide sequence ID" value="XM_033952632.1"/>
</dbReference>
<evidence type="ECO:0000256" key="2">
    <source>
        <dbReference type="ARBA" id="ARBA00022737"/>
    </source>
</evidence>
<feature type="domain" description="EF-hand" evidence="4">
    <location>
        <begin position="91"/>
        <end position="126"/>
    </location>
</feature>
<dbReference type="GO" id="GO:0005509">
    <property type="term" value="F:calcium ion binding"/>
    <property type="evidence" value="ECO:0007669"/>
    <property type="project" value="InterPro"/>
</dbReference>
<feature type="domain" description="EF-hand" evidence="4">
    <location>
        <begin position="18"/>
        <end position="53"/>
    </location>
</feature>
<dbReference type="Proteomes" id="UP000515159">
    <property type="component" value="Chromosome 7"/>
</dbReference>
<keyword evidence="3" id="KW-0106">Calcium</keyword>
<dbReference type="OrthoDB" id="26525at2759"/>
<keyword evidence="5" id="KW-1185">Reference proteome</keyword>
<proteinExistence type="predicted"/>
<dbReference type="CTD" id="90141"/>
<dbReference type="InParanoid" id="A0A6P8RTG1"/>
<dbReference type="CDD" id="cd00051">
    <property type="entry name" value="EFh"/>
    <property type="match status" value="1"/>
</dbReference>
<dbReference type="InterPro" id="IPR050403">
    <property type="entry name" value="Myosin_RLC"/>
</dbReference>
<evidence type="ECO:0000256" key="1">
    <source>
        <dbReference type="ARBA" id="ARBA00022723"/>
    </source>
</evidence>
<evidence type="ECO:0000313" key="5">
    <source>
        <dbReference type="Proteomes" id="UP000515159"/>
    </source>
</evidence>
<keyword evidence="2" id="KW-0677">Repeat</keyword>
<dbReference type="AlphaFoldDB" id="A0A6P8RTG1"/>
<dbReference type="Pfam" id="PF13499">
    <property type="entry name" value="EF-hand_7"/>
    <property type="match status" value="1"/>
</dbReference>
<dbReference type="GO" id="GO:0043226">
    <property type="term" value="C:organelle"/>
    <property type="evidence" value="ECO:0007669"/>
    <property type="project" value="UniProtKB-ARBA"/>
</dbReference>
<protein>
    <submittedName>
        <fullName evidence="6">EF-hand calcium-binding domain-containing protein 11 isoform X1</fullName>
    </submittedName>
</protein>
<dbReference type="SMART" id="SM00054">
    <property type="entry name" value="EFh"/>
    <property type="match status" value="3"/>
</dbReference>
<name>A0A6P8RTG1_GEOSA</name>
<reference evidence="6" key="1">
    <citation type="submission" date="2025-08" db="UniProtKB">
        <authorList>
            <consortium name="RefSeq"/>
        </authorList>
    </citation>
    <scope>IDENTIFICATION</scope>
</reference>
<dbReference type="Gene3D" id="1.10.238.10">
    <property type="entry name" value="EF-hand"/>
    <property type="match status" value="1"/>
</dbReference>
<dbReference type="InterPro" id="IPR011992">
    <property type="entry name" value="EF-hand-dom_pair"/>
</dbReference>
<feature type="domain" description="EF-hand" evidence="4">
    <location>
        <begin position="127"/>
        <end position="162"/>
    </location>
</feature>
<evidence type="ECO:0000256" key="3">
    <source>
        <dbReference type="ARBA" id="ARBA00022837"/>
    </source>
</evidence>
<dbReference type="FunCoup" id="A0A6P8RTG1">
    <property type="interactions" value="374"/>
</dbReference>
<evidence type="ECO:0000313" key="6">
    <source>
        <dbReference type="RefSeq" id="XP_033808523.1"/>
    </source>
</evidence>
<dbReference type="GeneID" id="117363971"/>
<dbReference type="InterPro" id="IPR018247">
    <property type="entry name" value="EF_Hand_1_Ca_BS"/>
</dbReference>
<dbReference type="FunFam" id="1.10.238.10:FF:000178">
    <property type="entry name" value="Calmodulin-2 A"/>
    <property type="match status" value="1"/>
</dbReference>
<evidence type="ECO:0000259" key="4">
    <source>
        <dbReference type="PROSITE" id="PS50222"/>
    </source>
</evidence>
<dbReference type="PROSITE" id="PS00018">
    <property type="entry name" value="EF_HAND_1"/>
    <property type="match status" value="1"/>
</dbReference>
<dbReference type="KEGG" id="gsh:117363971"/>
<organism evidence="5 6">
    <name type="scientific">Geotrypetes seraphini</name>
    <name type="common">Gaboon caecilian</name>
    <name type="synonym">Caecilia seraphini</name>
    <dbReference type="NCBI Taxonomy" id="260995"/>
    <lineage>
        <taxon>Eukaryota</taxon>
        <taxon>Metazoa</taxon>
        <taxon>Chordata</taxon>
        <taxon>Craniata</taxon>
        <taxon>Vertebrata</taxon>
        <taxon>Euteleostomi</taxon>
        <taxon>Amphibia</taxon>
        <taxon>Gymnophiona</taxon>
        <taxon>Geotrypetes</taxon>
    </lineage>
</organism>
<sequence>MFAASCVPYGTRREVTDSDRRKFAEVFKKCDENNKGYLNTEDLKVAVMMLFGYKPSKREVESMMSAAQQNTTGMSLDGFLKSMSTKKAAHLWHDESRQIFTAFDMQYRGFLTLDDFKTAFRLILPHFSERMIIEAFREVDLDSDGHVSYKDFELAMSYGNSEA</sequence>
<dbReference type="SUPFAM" id="SSF47473">
    <property type="entry name" value="EF-hand"/>
    <property type="match status" value="1"/>
</dbReference>
<dbReference type="InterPro" id="IPR002048">
    <property type="entry name" value="EF_hand_dom"/>
</dbReference>
<dbReference type="PROSITE" id="PS50222">
    <property type="entry name" value="EF_HAND_2"/>
    <property type="match status" value="3"/>
</dbReference>
<accession>A0A6P8RTG1</accession>